<evidence type="ECO:0000256" key="3">
    <source>
        <dbReference type="ARBA" id="ARBA00023239"/>
    </source>
</evidence>
<dbReference type="InterPro" id="IPR029045">
    <property type="entry name" value="ClpP/crotonase-like_dom_sf"/>
</dbReference>
<dbReference type="GO" id="GO:0005829">
    <property type="term" value="C:cytosol"/>
    <property type="evidence" value="ECO:0007669"/>
    <property type="project" value="TreeGrafter"/>
</dbReference>
<dbReference type="PANTHER" id="PTHR43113:SF1">
    <property type="entry name" value="1,4-DIHYDROXY-2-NAPHTHOYL-COA SYNTHASE, PEROXISOMAL"/>
    <property type="match status" value="1"/>
</dbReference>
<accession>A0A0A1ZHT3</accession>
<feature type="binding site" description="in other chain" evidence="6">
    <location>
        <begin position="85"/>
        <end position="89"/>
    </location>
    <ligand>
        <name>substrate</name>
        <note>ligand shared between two neighboring subunits</note>
    </ligand>
</feature>
<dbReference type="eggNOG" id="COG0447">
    <property type="taxonomic scope" value="Bacteria"/>
</dbReference>
<dbReference type="InterPro" id="IPR014748">
    <property type="entry name" value="Enoyl-CoA_hydra_C"/>
</dbReference>
<organism evidence="7 8">
    <name type="scientific">Prochlorococcus marinus str. GP2</name>
    <dbReference type="NCBI Taxonomy" id="59925"/>
    <lineage>
        <taxon>Bacteria</taxon>
        <taxon>Bacillati</taxon>
        <taxon>Cyanobacteriota</taxon>
        <taxon>Cyanophyceae</taxon>
        <taxon>Synechococcales</taxon>
        <taxon>Prochlorococcaceae</taxon>
        <taxon>Prochlorococcus</taxon>
    </lineage>
</organism>
<comment type="pathway">
    <text evidence="6">Cofactor biosynthesis; phylloquinone biosynthesis.</text>
</comment>
<feature type="binding site" description="in other chain" evidence="6">
    <location>
        <position position="41"/>
    </location>
    <ligand>
        <name>substrate</name>
        <note>ligand shared between two neighboring subunits</note>
    </ligand>
</feature>
<comment type="similarity">
    <text evidence="6">Belongs to the enoyl-CoA hydratase/isomerase family. MenB subfamily.</text>
</comment>
<feature type="site" description="Important for catalysis" evidence="6">
    <location>
        <position position="258"/>
    </location>
</feature>
<dbReference type="PANTHER" id="PTHR43113">
    <property type="entry name" value="NUCLEOSIDE-DIPHOSPHATE-SUGAR EPIMERASE"/>
    <property type="match status" value="1"/>
</dbReference>
<gene>
    <name evidence="6" type="primary">menB</name>
    <name evidence="7" type="ORF">EU91_0103</name>
</gene>
<comment type="caution">
    <text evidence="6">Lacks conserved residue(s) required for the propagation of feature annotation.</text>
</comment>
<comment type="pathway">
    <text evidence="6">Quinol/quinone metabolism; 1,4-dihydroxy-2-naphthoate biosynthesis; 1,4-dihydroxy-2-naphthoate from chorismate: step 6/7.</text>
</comment>
<dbReference type="InterPro" id="IPR001753">
    <property type="entry name" value="Enoyl-CoA_hydra/iso"/>
</dbReference>
<dbReference type="AlphaFoldDB" id="A0A0A1ZHT3"/>
<comment type="catalytic activity">
    <reaction evidence="1 6">
        <text>2-succinylbenzoyl-CoA + H(+) = 1,4-dihydroxy-2-naphthoyl-CoA + H2O</text>
        <dbReference type="Rhea" id="RHEA:26562"/>
        <dbReference type="ChEBI" id="CHEBI:15377"/>
        <dbReference type="ChEBI" id="CHEBI:15378"/>
        <dbReference type="ChEBI" id="CHEBI:57364"/>
        <dbReference type="ChEBI" id="CHEBI:58897"/>
        <dbReference type="EC" id="4.1.3.36"/>
    </reaction>
</comment>
<feature type="binding site" evidence="6">
    <location>
        <position position="273"/>
    </location>
    <ligand>
        <name>substrate</name>
        <note>ligand shared between two neighboring subunits</note>
    </ligand>
</feature>
<comment type="caution">
    <text evidence="7">The sequence shown here is derived from an EMBL/GenBank/DDBJ whole genome shotgun (WGS) entry which is preliminary data.</text>
</comment>
<dbReference type="GO" id="GO:0009234">
    <property type="term" value="P:menaquinone biosynthetic process"/>
    <property type="evidence" value="ECO:0007669"/>
    <property type="project" value="UniProtKB-UniRule"/>
</dbReference>
<dbReference type="UniPathway" id="UPA00995"/>
<feature type="binding site" evidence="6">
    <location>
        <begin position="154"/>
        <end position="156"/>
    </location>
    <ligand>
        <name>hydrogencarbonate</name>
        <dbReference type="ChEBI" id="CHEBI:17544"/>
    </ligand>
</feature>
<dbReference type="EC" id="4.1.3.36" evidence="5 6"/>
<dbReference type="STRING" id="59925.EU91_0103"/>
<sequence length="285" mass="31643">MKVLPGKTTLNWSECKSYEDILFHKSDEGIARIAINRPEKRNAFRPQTVDELINAFSIVRNDETIGVVLFTGAGPDKKGIYSFCSGGDQSVRGENGYKNDEGKQRLNVLELQRLIRSLPKVVIALVPGFAIGGGQVLHLICDLSIASENAIFGQTGPRVGSFDAGFGSSYLARLVGQRKAKEIWFLCRKYDSKEALKMGLINAITKIEELEAEGVIWAREILRNSPTAIRILKASFNAENDGIAGIQELSGYTTQLFYSTEEAQEGRDAFLEKRPPDFSDYKWTP</sequence>
<evidence type="ECO:0000256" key="6">
    <source>
        <dbReference type="HAMAP-Rule" id="MF_01934"/>
    </source>
</evidence>
<evidence type="ECO:0000313" key="7">
    <source>
        <dbReference type="EMBL" id="KGF88990.1"/>
    </source>
</evidence>
<proteinExistence type="inferred from homology"/>
<evidence type="ECO:0000256" key="5">
    <source>
        <dbReference type="ARBA" id="ARBA00066833"/>
    </source>
</evidence>
<evidence type="ECO:0000256" key="1">
    <source>
        <dbReference type="ARBA" id="ARBA00000177"/>
    </source>
</evidence>
<dbReference type="EMBL" id="JNAH01000002">
    <property type="protein sequence ID" value="KGF88990.1"/>
    <property type="molecule type" value="Genomic_DNA"/>
</dbReference>
<dbReference type="UniPathway" id="UPA01057">
    <property type="reaction ID" value="UER00167"/>
</dbReference>
<dbReference type="HAMAP" id="MF_01934">
    <property type="entry name" value="MenB"/>
    <property type="match status" value="1"/>
</dbReference>
<name>A0A0A1ZHT3_PROMR</name>
<dbReference type="SUPFAM" id="SSF52096">
    <property type="entry name" value="ClpP/crotonase"/>
    <property type="match status" value="1"/>
</dbReference>
<protein>
    <recommendedName>
        <fullName evidence="5 6">1,4-dihydroxy-2-naphthoyl-CoA synthase</fullName>
        <shortName evidence="6">DHNA-CoA synthase</shortName>
        <ecNumber evidence="5 6">4.1.3.36</ecNumber>
    </recommendedName>
</protein>
<dbReference type="GO" id="GO:0042372">
    <property type="term" value="P:phylloquinone biosynthetic process"/>
    <property type="evidence" value="ECO:0007669"/>
    <property type="project" value="UniProtKB-UniRule"/>
</dbReference>
<comment type="cofactor">
    <cofactor evidence="6">
        <name>hydrogencarbonate</name>
        <dbReference type="ChEBI" id="CHEBI:17544"/>
    </cofactor>
</comment>
<evidence type="ECO:0000313" key="8">
    <source>
        <dbReference type="Proteomes" id="UP000030598"/>
    </source>
</evidence>
<dbReference type="NCBIfam" id="TIGR01929">
    <property type="entry name" value="menB"/>
    <property type="match status" value="1"/>
</dbReference>
<dbReference type="Pfam" id="PF00378">
    <property type="entry name" value="ECH_1"/>
    <property type="match status" value="1"/>
</dbReference>
<feature type="binding site" description="in other chain" evidence="6">
    <location>
        <begin position="129"/>
        <end position="133"/>
    </location>
    <ligand>
        <name>substrate</name>
        <note>ligand shared between two neighboring subunits</note>
    </ligand>
</feature>
<dbReference type="Proteomes" id="UP000030598">
    <property type="component" value="Unassembled WGS sequence"/>
</dbReference>
<dbReference type="Gene3D" id="3.90.226.10">
    <property type="entry name" value="2-enoyl-CoA Hydratase, Chain A, domain 1"/>
    <property type="match status" value="1"/>
</dbReference>
<feature type="binding site" description="in other chain" evidence="6">
    <location>
        <position position="97"/>
    </location>
    <ligand>
        <name>substrate</name>
        <note>ligand shared between two neighboring subunits</note>
    </ligand>
</feature>
<dbReference type="CDD" id="cd06558">
    <property type="entry name" value="crotonase-like"/>
    <property type="match status" value="1"/>
</dbReference>
<dbReference type="GO" id="GO:0008935">
    <property type="term" value="F:1,4-dihydroxy-2-naphthoyl-CoA synthase activity"/>
    <property type="evidence" value="ECO:0007669"/>
    <property type="project" value="UniProtKB-UniRule"/>
</dbReference>
<comment type="function">
    <text evidence="4 6">Converts o-succinylbenzoyl-CoA (OSB-CoA) to 1,4-dihydroxy-2-naphthoyl-CoA (DHNA-CoA).</text>
</comment>
<feature type="site" description="Important for catalysis" evidence="6">
    <location>
        <position position="97"/>
    </location>
</feature>
<evidence type="ECO:0000256" key="2">
    <source>
        <dbReference type="ARBA" id="ARBA00022490"/>
    </source>
</evidence>
<feature type="binding site" description="in other chain" evidence="6">
    <location>
        <position position="161"/>
    </location>
    <ligand>
        <name>substrate</name>
        <note>ligand shared between two neighboring subunits</note>
    </ligand>
</feature>
<feature type="binding site" description="in other chain" evidence="6">
    <location>
        <position position="155"/>
    </location>
    <ligand>
        <name>substrate</name>
        <note>ligand shared between two neighboring subunits</note>
    </ligand>
</feature>
<feature type="binding site" evidence="6">
    <location>
        <position position="258"/>
    </location>
    <ligand>
        <name>substrate</name>
        <note>ligand shared between two neighboring subunits</note>
    </ligand>
</feature>
<evidence type="ECO:0000256" key="4">
    <source>
        <dbReference type="ARBA" id="ARBA00054238"/>
    </source>
</evidence>
<keyword evidence="2" id="KW-0963">Cytoplasm</keyword>
<dbReference type="Gene3D" id="1.10.12.10">
    <property type="entry name" value="Lyase 2-enoyl-coa Hydratase, Chain A, domain 2"/>
    <property type="match status" value="1"/>
</dbReference>
<reference evidence="8" key="1">
    <citation type="journal article" date="2014" name="Sci. Data">
        <title>Genomes of diverse isolates of the marine cyanobacterium Prochlorococcus.</title>
        <authorList>
            <person name="Biller S."/>
            <person name="Berube P."/>
            <person name="Thompson J."/>
            <person name="Kelly L."/>
            <person name="Roggensack S."/>
            <person name="Awad L."/>
            <person name="Roache-Johnson K."/>
            <person name="Ding H."/>
            <person name="Giovannoni S.J."/>
            <person name="Moore L.R."/>
            <person name="Chisholm S.W."/>
        </authorList>
    </citation>
    <scope>NUCLEOTIDE SEQUENCE [LARGE SCALE GENOMIC DNA]</scope>
    <source>
        <strain evidence="8">GP2</strain>
    </source>
</reference>
<dbReference type="InterPro" id="IPR010198">
    <property type="entry name" value="DHNA-CoA_synthase_MenB"/>
</dbReference>
<dbReference type="OrthoDB" id="9775794at2"/>
<keyword evidence="3 6" id="KW-0456">Lyase</keyword>
<dbReference type="FunFam" id="3.90.226.10:FF:000003">
    <property type="entry name" value="1,4-dihydroxy-2-naphthoyl-CoA synthase"/>
    <property type="match status" value="1"/>
</dbReference>
<dbReference type="NCBIfam" id="NF005637">
    <property type="entry name" value="PRK07396.1"/>
    <property type="match status" value="1"/>
</dbReference>
<dbReference type="RefSeq" id="WP_032523736.1">
    <property type="nucleotide sequence ID" value="NZ_CP138934.1"/>
</dbReference>